<dbReference type="GO" id="GO:0015677">
    <property type="term" value="P:copper ion import"/>
    <property type="evidence" value="ECO:0007669"/>
    <property type="project" value="TreeGrafter"/>
</dbReference>
<dbReference type="Proteomes" id="UP000182334">
    <property type="component" value="Chromosome III"/>
</dbReference>
<keyword evidence="17" id="KW-1185">Reference proteome</keyword>
<keyword evidence="8 13" id="KW-1133">Transmembrane helix</keyword>
<dbReference type="InterPro" id="IPR013112">
    <property type="entry name" value="FAD-bd_8"/>
</dbReference>
<feature type="transmembrane region" description="Helical" evidence="13">
    <location>
        <begin position="360"/>
        <end position="377"/>
    </location>
</feature>
<evidence type="ECO:0000313" key="16">
    <source>
        <dbReference type="EMBL" id="SGZ52199.1"/>
    </source>
</evidence>
<feature type="transmembrane region" description="Helical" evidence="13">
    <location>
        <begin position="107"/>
        <end position="127"/>
    </location>
</feature>
<dbReference type="AlphaFoldDB" id="A0A1L0BL83"/>
<dbReference type="InterPro" id="IPR013121">
    <property type="entry name" value="Fe_red_NAD-bd_6"/>
</dbReference>
<evidence type="ECO:0000256" key="4">
    <source>
        <dbReference type="ARBA" id="ARBA00022630"/>
    </source>
</evidence>
<feature type="transmembrane region" description="Helical" evidence="13">
    <location>
        <begin position="259"/>
        <end position="279"/>
    </location>
</feature>
<keyword evidence="6" id="KW-0274">FAD</keyword>
<feature type="signal peptide" evidence="14">
    <location>
        <begin position="1"/>
        <end position="20"/>
    </location>
</feature>
<evidence type="ECO:0000256" key="11">
    <source>
        <dbReference type="ARBA" id="ARBA00023136"/>
    </source>
</evidence>
<organism evidence="16 17">
    <name type="scientific">Sungouiella intermedia</name>
    <dbReference type="NCBI Taxonomy" id="45354"/>
    <lineage>
        <taxon>Eukaryota</taxon>
        <taxon>Fungi</taxon>
        <taxon>Dikarya</taxon>
        <taxon>Ascomycota</taxon>
        <taxon>Saccharomycotina</taxon>
        <taxon>Pichiomycetes</taxon>
        <taxon>Metschnikowiaceae</taxon>
        <taxon>Sungouiella</taxon>
    </lineage>
</organism>
<dbReference type="Pfam" id="PF08022">
    <property type="entry name" value="FAD_binding_8"/>
    <property type="match status" value="1"/>
</dbReference>
<comment type="similarity">
    <text evidence="2">Belongs to the ferric reductase (FRE) family.</text>
</comment>
<dbReference type="InterPro" id="IPR013130">
    <property type="entry name" value="Fe3_Rdtase_TM_dom"/>
</dbReference>
<dbReference type="GO" id="GO:0000293">
    <property type="term" value="F:ferric-chelate reductase activity"/>
    <property type="evidence" value="ECO:0007669"/>
    <property type="project" value="UniProtKB-ARBA"/>
</dbReference>
<keyword evidence="3" id="KW-0813">Transport</keyword>
<dbReference type="Pfam" id="PF08030">
    <property type="entry name" value="NAD_binding_6"/>
    <property type="match status" value="1"/>
</dbReference>
<feature type="transmembrane region" description="Helical" evidence="13">
    <location>
        <begin position="389"/>
        <end position="412"/>
    </location>
</feature>
<dbReference type="SFLD" id="SFLDG01168">
    <property type="entry name" value="Ferric_reductase_subgroup_(FRE"/>
    <property type="match status" value="1"/>
</dbReference>
<evidence type="ECO:0000256" key="8">
    <source>
        <dbReference type="ARBA" id="ARBA00022989"/>
    </source>
</evidence>
<evidence type="ECO:0000256" key="2">
    <source>
        <dbReference type="ARBA" id="ARBA00006278"/>
    </source>
</evidence>
<dbReference type="PANTHER" id="PTHR32361:SF9">
    <property type="entry name" value="FERRIC REDUCTASE TRANSMEMBRANE COMPONENT 3-RELATED"/>
    <property type="match status" value="1"/>
</dbReference>
<dbReference type="PANTHER" id="PTHR32361">
    <property type="entry name" value="FERRIC/CUPRIC REDUCTASE TRANSMEMBRANE COMPONENT"/>
    <property type="match status" value="1"/>
</dbReference>
<feature type="domain" description="FAD-binding FR-type" evidence="15">
    <location>
        <begin position="402"/>
        <end position="513"/>
    </location>
</feature>
<dbReference type="GO" id="GO:0005886">
    <property type="term" value="C:plasma membrane"/>
    <property type="evidence" value="ECO:0007669"/>
    <property type="project" value="TreeGrafter"/>
</dbReference>
<evidence type="ECO:0000256" key="3">
    <source>
        <dbReference type="ARBA" id="ARBA00022448"/>
    </source>
</evidence>
<dbReference type="STRING" id="45354.A0A1L0BL83"/>
<dbReference type="PROSITE" id="PS51384">
    <property type="entry name" value="FAD_FR"/>
    <property type="match status" value="1"/>
</dbReference>
<comment type="subcellular location">
    <subcellularLocation>
        <location evidence="1">Membrane</location>
        <topology evidence="1">Multi-pass membrane protein</topology>
    </subcellularLocation>
</comment>
<dbReference type="SFLD" id="SFLDS00052">
    <property type="entry name" value="Ferric_Reductase_Domain"/>
    <property type="match status" value="1"/>
</dbReference>
<dbReference type="InterPro" id="IPR017927">
    <property type="entry name" value="FAD-bd_FR_type"/>
</dbReference>
<keyword evidence="10" id="KW-0406">Ion transport</keyword>
<evidence type="ECO:0000259" key="15">
    <source>
        <dbReference type="PROSITE" id="PS51384"/>
    </source>
</evidence>
<evidence type="ECO:0000256" key="14">
    <source>
        <dbReference type="SAM" id="SignalP"/>
    </source>
</evidence>
<keyword evidence="12" id="KW-0325">Glycoprotein</keyword>
<keyword evidence="9" id="KW-0560">Oxidoreductase</keyword>
<dbReference type="Pfam" id="PF01794">
    <property type="entry name" value="Ferric_reduct"/>
    <property type="match status" value="1"/>
</dbReference>
<dbReference type="InterPro" id="IPR051410">
    <property type="entry name" value="Ferric/Cupric_Reductase"/>
</dbReference>
<evidence type="ECO:0000256" key="13">
    <source>
        <dbReference type="SAM" id="Phobius"/>
    </source>
</evidence>
<feature type="transmembrane region" description="Helical" evidence="13">
    <location>
        <begin position="148"/>
        <end position="169"/>
    </location>
</feature>
<evidence type="ECO:0000256" key="6">
    <source>
        <dbReference type="ARBA" id="ARBA00022827"/>
    </source>
</evidence>
<feature type="transmembrane region" description="Helical" evidence="13">
    <location>
        <begin position="291"/>
        <end position="311"/>
    </location>
</feature>
<keyword evidence="7" id="KW-0249">Electron transport</keyword>
<gene>
    <name evidence="16" type="ORF">SAMEA4029010_CIC11G00000001449</name>
</gene>
<dbReference type="CDD" id="cd06186">
    <property type="entry name" value="NOX_Duox_like_FAD_NADP"/>
    <property type="match status" value="1"/>
</dbReference>
<feature type="chain" id="PRO_5012814824" evidence="14">
    <location>
        <begin position="21"/>
        <end position="685"/>
    </location>
</feature>
<accession>A0A1L0BL83</accession>
<dbReference type="SUPFAM" id="SSF52343">
    <property type="entry name" value="Ferredoxin reductase-like, C-terminal NADP-linked domain"/>
    <property type="match status" value="1"/>
</dbReference>
<feature type="transmembrane region" description="Helical" evidence="13">
    <location>
        <begin position="331"/>
        <end position="353"/>
    </location>
</feature>
<sequence length="685" mass="77809">MHFTLWHIVAFCSLWSQALSIHIHKRVDSVYEACATLHMRKANPHSYDADYSTYCDTSNAPFFGSIALCINDYGDRYIHSFLQKCAMVGSDISTFEFKRSYTNATNFAVSSLLLNAGVLSLTLPLLFPSAEISAVAEGIYKDGLSANYLVYFSTALTLYWFVVCIIAGICNWSRFIFPKTATMLFFSKPVSLIRRYLVVPPLLRSHHFDTMKCGSFEWLVPLRFEAILLFGYFVLAAVFCGANISHGLVFVSQNIGDRSGVLVTYTLPVLILFGGRNNFLQFITGWQFSRFLIFHRWVARVSFLLLMVHVGAKTVTIKKYGEFPLYLYSGYMVAGIIAVVASGYLMLFSLIWFRRNRYELFLLIHYIFAILFIGGGWKHVEHHELQGFFIAAVGVWGYNALVRIIRVALFGIRDATIELKAEETIRVTIHRPSWWVPHAGSHGFVHFFTPTAFWQSHPFCMVDSPIEENTVCLYAKIKGGMTHGLYKKLLDQPNRQMTIKVSLEGPYFERMPLHTMDRLTFLSSGNGITGMYAGAREMSKSSKHVKLIWTIRDYCSISWFFNELKALEALSVEVNIYVTRGASTNLSCVVEKEINLLDSSFRTTPSIISLVSSLKELLSFIQFFEGRPDMYELIEQEMEIAGTQSLGVATCGPPGMVDSARVGVQQYLNSHPNARIELFEQYQLW</sequence>
<evidence type="ECO:0000256" key="1">
    <source>
        <dbReference type="ARBA" id="ARBA00004141"/>
    </source>
</evidence>
<dbReference type="OrthoDB" id="4494341at2759"/>
<protein>
    <submittedName>
        <fullName evidence="16">CIC11C00000001449</fullName>
    </submittedName>
</protein>
<dbReference type="InterPro" id="IPR039261">
    <property type="entry name" value="FNR_nucleotide-bd"/>
</dbReference>
<keyword evidence="14" id="KW-0732">Signal</keyword>
<evidence type="ECO:0000313" key="17">
    <source>
        <dbReference type="Proteomes" id="UP000182334"/>
    </source>
</evidence>
<evidence type="ECO:0000256" key="7">
    <source>
        <dbReference type="ARBA" id="ARBA00022982"/>
    </source>
</evidence>
<evidence type="ECO:0000256" key="9">
    <source>
        <dbReference type="ARBA" id="ARBA00023002"/>
    </source>
</evidence>
<keyword evidence="11 13" id="KW-0472">Membrane</keyword>
<proteinExistence type="inferred from homology"/>
<dbReference type="GO" id="GO:0006879">
    <property type="term" value="P:intracellular iron ion homeostasis"/>
    <property type="evidence" value="ECO:0007669"/>
    <property type="project" value="TreeGrafter"/>
</dbReference>
<keyword evidence="4" id="KW-0285">Flavoprotein</keyword>
<evidence type="ECO:0000256" key="5">
    <source>
        <dbReference type="ARBA" id="ARBA00022692"/>
    </source>
</evidence>
<dbReference type="EMBL" id="LT635758">
    <property type="protein sequence ID" value="SGZ52199.1"/>
    <property type="molecule type" value="Genomic_DNA"/>
</dbReference>
<keyword evidence="5 13" id="KW-0812">Transmembrane</keyword>
<evidence type="ECO:0000256" key="12">
    <source>
        <dbReference type="ARBA" id="ARBA00023180"/>
    </source>
</evidence>
<name>A0A1L0BL83_9ASCO</name>
<evidence type="ECO:0000256" key="10">
    <source>
        <dbReference type="ARBA" id="ARBA00023065"/>
    </source>
</evidence>
<dbReference type="GO" id="GO:0006826">
    <property type="term" value="P:iron ion transport"/>
    <property type="evidence" value="ECO:0007669"/>
    <property type="project" value="TreeGrafter"/>
</dbReference>
<dbReference type="Gene3D" id="3.40.50.80">
    <property type="entry name" value="Nucleotide-binding domain of ferredoxin-NADP reductase (FNR) module"/>
    <property type="match status" value="1"/>
</dbReference>
<reference evidence="16 17" key="1">
    <citation type="submission" date="2016-10" db="EMBL/GenBank/DDBJ databases">
        <authorList>
            <person name="de Groot N.N."/>
        </authorList>
    </citation>
    <scope>NUCLEOTIDE SEQUENCE [LARGE SCALE GENOMIC DNA]</scope>
    <source>
        <strain evidence="16 17">CBS 141442</strain>
    </source>
</reference>